<dbReference type="InterPro" id="IPR011004">
    <property type="entry name" value="Trimer_LpxA-like_sf"/>
</dbReference>
<protein>
    <recommendedName>
        <fullName evidence="8">Acyl-[acyl-carrier-protein]--UDP-N-acetylglucosamine O-acyltransferase</fullName>
        <shortName evidence="8">UDP-N-acetylglucosamine acyltransferase</shortName>
        <ecNumber evidence="8">2.3.1.129</ecNumber>
    </recommendedName>
</protein>
<dbReference type="PANTHER" id="PTHR43480:SF1">
    <property type="entry name" value="ACYL-[ACYL-CARRIER-PROTEIN]--UDP-N-ACETYLGLUCOSAMINE O-ACYLTRANSFERASE, MITOCHONDRIAL-RELATED"/>
    <property type="match status" value="1"/>
</dbReference>
<comment type="pathway">
    <text evidence="8">Glycolipid biosynthesis; lipid IV(A) biosynthesis; lipid IV(A) from (3R)-3-hydroxytetradecanoyl-[acyl-carrier-protein] and UDP-N-acetyl-alpha-D-glucosamine: step 1/6.</text>
</comment>
<dbReference type="Proteomes" id="UP001557484">
    <property type="component" value="Unassembled WGS sequence"/>
</dbReference>
<dbReference type="NCBIfam" id="TIGR01852">
    <property type="entry name" value="lipid_A_lpxA"/>
    <property type="match status" value="1"/>
</dbReference>
<comment type="caution">
    <text evidence="10">The sequence shown here is derived from an EMBL/GenBank/DDBJ whole genome shotgun (WGS) entry which is preliminary data.</text>
</comment>
<comment type="function">
    <text evidence="8">Involved in the biosynthesis of lipid A, a phosphorylated glycolipid that anchors the lipopolysaccharide to the outer membrane of the cell.</text>
</comment>
<organism evidence="10 11">
    <name type="scientific">Zhongshania arctica</name>
    <dbReference type="NCBI Taxonomy" id="3238302"/>
    <lineage>
        <taxon>Bacteria</taxon>
        <taxon>Pseudomonadati</taxon>
        <taxon>Pseudomonadota</taxon>
        <taxon>Gammaproteobacteria</taxon>
        <taxon>Cellvibrionales</taxon>
        <taxon>Spongiibacteraceae</taxon>
        <taxon>Zhongshania</taxon>
    </lineage>
</organism>
<evidence type="ECO:0000313" key="11">
    <source>
        <dbReference type="Proteomes" id="UP001557484"/>
    </source>
</evidence>
<proteinExistence type="inferred from homology"/>
<dbReference type="InterPro" id="IPR010137">
    <property type="entry name" value="Lipid_A_LpxA"/>
</dbReference>
<dbReference type="Gene3D" id="2.160.10.10">
    <property type="entry name" value="Hexapeptide repeat proteins"/>
    <property type="match status" value="1"/>
</dbReference>
<evidence type="ECO:0000256" key="8">
    <source>
        <dbReference type="HAMAP-Rule" id="MF_00387"/>
    </source>
</evidence>
<dbReference type="HAMAP" id="MF_00387">
    <property type="entry name" value="LpxA"/>
    <property type="match status" value="1"/>
</dbReference>
<accession>A0ABV3TYR2</accession>
<dbReference type="EMBL" id="JBFRYB010000001">
    <property type="protein sequence ID" value="MEX1666416.1"/>
    <property type="molecule type" value="Genomic_DNA"/>
</dbReference>
<keyword evidence="1 8" id="KW-0963">Cytoplasm</keyword>
<keyword evidence="3 8" id="KW-0441">Lipid A biosynthesis</keyword>
<comment type="subunit">
    <text evidence="8">Homotrimer.</text>
</comment>
<sequence>MIVTDNIHPSAVVDPRAIIDPSAVLAAGVKVGPWTIVGAGVEIGEGSDIRSHVVLMGPTKIGKNNRIYQFSTIGDDTPDLKYKGEATELIIGDDNVIREGVTIHRGTIQDRGKTIIGNKNLLMAYVHVGHDSVIGDNCILVNNAALAGHVVVGDWAILSGFTLVHQFCHIGAHSFAGFGCGISKDVPAYVTVSGTPAQAKTINSEGLKRRGFTADAIAAIRRAYKIIYRQNKTVEEALMALAPISAEFPEVQLLVDSLKQSQRGIVR</sequence>
<evidence type="ECO:0000259" key="9">
    <source>
        <dbReference type="Pfam" id="PF13720"/>
    </source>
</evidence>
<comment type="catalytic activity">
    <reaction evidence="8">
        <text>a (3R)-hydroxyacyl-[ACP] + UDP-N-acetyl-alpha-D-glucosamine = a UDP-3-O-[(3R)-3-hydroxyacyl]-N-acetyl-alpha-D-glucosamine + holo-[ACP]</text>
        <dbReference type="Rhea" id="RHEA:67812"/>
        <dbReference type="Rhea" id="RHEA-COMP:9685"/>
        <dbReference type="Rhea" id="RHEA-COMP:9945"/>
        <dbReference type="ChEBI" id="CHEBI:57705"/>
        <dbReference type="ChEBI" id="CHEBI:64479"/>
        <dbReference type="ChEBI" id="CHEBI:78827"/>
        <dbReference type="ChEBI" id="CHEBI:173225"/>
        <dbReference type="EC" id="2.3.1.129"/>
    </reaction>
</comment>
<dbReference type="CDD" id="cd03351">
    <property type="entry name" value="LbH_UDP-GlcNAc_AT"/>
    <property type="match status" value="1"/>
</dbReference>
<comment type="similarity">
    <text evidence="8">Belongs to the transferase hexapeptide repeat family. LpxA subfamily.</text>
</comment>
<keyword evidence="11" id="KW-1185">Reference proteome</keyword>
<dbReference type="SUPFAM" id="SSF51161">
    <property type="entry name" value="Trimeric LpxA-like enzymes"/>
    <property type="match status" value="1"/>
</dbReference>
<keyword evidence="4 8" id="KW-0808">Transferase</keyword>
<gene>
    <name evidence="8 10" type="primary">lpxA</name>
    <name evidence="10" type="ORF">AB4875_13065</name>
</gene>
<dbReference type="PROSITE" id="PS00101">
    <property type="entry name" value="HEXAPEP_TRANSFERASES"/>
    <property type="match status" value="1"/>
</dbReference>
<dbReference type="Gene3D" id="1.20.1180.10">
    <property type="entry name" value="Udp N-acetylglucosamine O-acyltransferase, C-terminal domain"/>
    <property type="match status" value="1"/>
</dbReference>
<dbReference type="Pfam" id="PF00132">
    <property type="entry name" value="Hexapep"/>
    <property type="match status" value="2"/>
</dbReference>
<keyword evidence="5 8" id="KW-0677">Repeat</keyword>
<evidence type="ECO:0000313" key="10">
    <source>
        <dbReference type="EMBL" id="MEX1666416.1"/>
    </source>
</evidence>
<keyword evidence="2 8" id="KW-0444">Lipid biosynthesis</keyword>
<dbReference type="PIRSF" id="PIRSF000456">
    <property type="entry name" value="UDP-GlcNAc_acltr"/>
    <property type="match status" value="1"/>
</dbReference>
<dbReference type="InterPro" id="IPR037157">
    <property type="entry name" value="Acetyltransf_C_sf"/>
</dbReference>
<dbReference type="PANTHER" id="PTHR43480">
    <property type="entry name" value="ACYL-[ACYL-CARRIER-PROTEIN]--UDP-N-ACETYLGLUCOSAMINE O-ACYLTRANSFERASE"/>
    <property type="match status" value="1"/>
</dbReference>
<keyword evidence="6 8" id="KW-0443">Lipid metabolism</keyword>
<evidence type="ECO:0000256" key="6">
    <source>
        <dbReference type="ARBA" id="ARBA00023098"/>
    </source>
</evidence>
<comment type="subcellular location">
    <subcellularLocation>
        <location evidence="8">Cytoplasm</location>
    </subcellularLocation>
</comment>
<name>A0ABV3TYR2_9GAMM</name>
<evidence type="ECO:0000256" key="5">
    <source>
        <dbReference type="ARBA" id="ARBA00022737"/>
    </source>
</evidence>
<dbReference type="Pfam" id="PF13720">
    <property type="entry name" value="Acetyltransf_11"/>
    <property type="match status" value="1"/>
</dbReference>
<dbReference type="RefSeq" id="WP_368376495.1">
    <property type="nucleotide sequence ID" value="NZ_JBFRYB010000001.1"/>
</dbReference>
<dbReference type="EC" id="2.3.1.129" evidence="8"/>
<dbReference type="NCBIfam" id="NF003657">
    <property type="entry name" value="PRK05289.1"/>
    <property type="match status" value="1"/>
</dbReference>
<dbReference type="InterPro" id="IPR029098">
    <property type="entry name" value="Acetyltransf_C"/>
</dbReference>
<evidence type="ECO:0000256" key="1">
    <source>
        <dbReference type="ARBA" id="ARBA00022490"/>
    </source>
</evidence>
<evidence type="ECO:0000256" key="4">
    <source>
        <dbReference type="ARBA" id="ARBA00022679"/>
    </source>
</evidence>
<dbReference type="InterPro" id="IPR018357">
    <property type="entry name" value="Hexapep_transf_CS"/>
</dbReference>
<dbReference type="GO" id="GO:0008780">
    <property type="term" value="F:acyl-[acyl-carrier-protein]-UDP-N-acetylglucosamine O-acyltransferase activity"/>
    <property type="evidence" value="ECO:0007669"/>
    <property type="project" value="UniProtKB-EC"/>
</dbReference>
<feature type="domain" description="UDP N-acetylglucosamine O-acyltransferase C-terminal" evidence="9">
    <location>
        <begin position="185"/>
        <end position="266"/>
    </location>
</feature>
<dbReference type="InterPro" id="IPR001451">
    <property type="entry name" value="Hexapep"/>
</dbReference>
<evidence type="ECO:0000256" key="7">
    <source>
        <dbReference type="ARBA" id="ARBA00023315"/>
    </source>
</evidence>
<reference evidence="10 11" key="1">
    <citation type="journal article" date="2011" name="Int. J. Syst. Evol. Microbiol.">
        <title>Zhongshania antarctica gen. nov., sp. nov. and Zhongshania guokunii sp. nov., gammaproteobacteria respectively isolated from coastal attached (fast) ice and surface seawater of the Antarctic.</title>
        <authorList>
            <person name="Li H.J."/>
            <person name="Zhang X.Y."/>
            <person name="Chen C.X."/>
            <person name="Zhang Y.J."/>
            <person name="Gao Z.M."/>
            <person name="Yu Y."/>
            <person name="Chen X.L."/>
            <person name="Chen B."/>
            <person name="Zhang Y.Z."/>
        </authorList>
    </citation>
    <scope>NUCLEOTIDE SEQUENCE [LARGE SCALE GENOMIC DNA]</scope>
    <source>
        <strain evidence="10 11">R06B22</strain>
    </source>
</reference>
<keyword evidence="7 8" id="KW-0012">Acyltransferase</keyword>
<evidence type="ECO:0000256" key="3">
    <source>
        <dbReference type="ARBA" id="ARBA00022556"/>
    </source>
</evidence>
<evidence type="ECO:0000256" key="2">
    <source>
        <dbReference type="ARBA" id="ARBA00022516"/>
    </source>
</evidence>